<sequence length="153" mass="16556">MQRSSTWLTKELPDYLLSCYSKPFVWGTLDCCLFAAGAALTMTGVDIAEEFRGKYTDEASAFALIKTVTGGSTVADAFAWCATKYGMTEWVKSDGSPQPLMAKRGDIVACLNGEQLIAGIIDLSGRYVAAMAETGFIRLPLSSIQRAWHVPAN</sequence>
<name>A0ABW1Z426_9BACT</name>
<dbReference type="Proteomes" id="UP001596391">
    <property type="component" value="Unassembled WGS sequence"/>
</dbReference>
<evidence type="ECO:0000259" key="1">
    <source>
        <dbReference type="Pfam" id="PF22262"/>
    </source>
</evidence>
<organism evidence="2 3">
    <name type="scientific">Granulicella cerasi</name>
    <dbReference type="NCBI Taxonomy" id="741063"/>
    <lineage>
        <taxon>Bacteria</taxon>
        <taxon>Pseudomonadati</taxon>
        <taxon>Acidobacteriota</taxon>
        <taxon>Terriglobia</taxon>
        <taxon>Terriglobales</taxon>
        <taxon>Acidobacteriaceae</taxon>
        <taxon>Granulicella</taxon>
    </lineage>
</organism>
<keyword evidence="3" id="KW-1185">Reference proteome</keyword>
<comment type="caution">
    <text evidence="2">The sequence shown here is derived from an EMBL/GenBank/DDBJ whole genome shotgun (WGS) entry which is preliminary data.</text>
</comment>
<proteinExistence type="predicted"/>
<evidence type="ECO:0000313" key="3">
    <source>
        <dbReference type="Proteomes" id="UP001596391"/>
    </source>
</evidence>
<dbReference type="EMBL" id="JBHSWI010000001">
    <property type="protein sequence ID" value="MFC6644133.1"/>
    <property type="molecule type" value="Genomic_DNA"/>
</dbReference>
<gene>
    <name evidence="2" type="ORF">ACFQBQ_00710</name>
</gene>
<protein>
    <submittedName>
        <fullName evidence="2">DUF6950 family protein</fullName>
    </submittedName>
</protein>
<reference evidence="3" key="1">
    <citation type="journal article" date="2019" name="Int. J. Syst. Evol. Microbiol.">
        <title>The Global Catalogue of Microorganisms (GCM) 10K type strain sequencing project: providing services to taxonomists for standard genome sequencing and annotation.</title>
        <authorList>
            <consortium name="The Broad Institute Genomics Platform"/>
            <consortium name="The Broad Institute Genome Sequencing Center for Infectious Disease"/>
            <person name="Wu L."/>
            <person name="Ma J."/>
        </authorList>
    </citation>
    <scope>NUCLEOTIDE SEQUENCE [LARGE SCALE GENOMIC DNA]</scope>
    <source>
        <strain evidence="3">CGMCC 1.16026</strain>
    </source>
</reference>
<accession>A0ABW1Z426</accession>
<dbReference type="Pfam" id="PF22262">
    <property type="entry name" value="DUF6950"/>
    <property type="match status" value="1"/>
</dbReference>
<evidence type="ECO:0000313" key="2">
    <source>
        <dbReference type="EMBL" id="MFC6644133.1"/>
    </source>
</evidence>
<dbReference type="RefSeq" id="WP_263372085.1">
    <property type="nucleotide sequence ID" value="NZ_JAGSYD010000004.1"/>
</dbReference>
<dbReference type="InterPro" id="IPR053802">
    <property type="entry name" value="DUF6950"/>
</dbReference>
<feature type="domain" description="DUF6950" evidence="1">
    <location>
        <begin position="3"/>
        <end position="150"/>
    </location>
</feature>